<feature type="compositionally biased region" description="Basic and acidic residues" evidence="1">
    <location>
        <begin position="105"/>
        <end position="119"/>
    </location>
</feature>
<accession>A0A3B1CHF7</accession>
<sequence>MRGSSRIKLEIKNPRYSDRELKEHLSELIHYSKYAGIDIDTFRNAISKAALVPGDEGLDVRYGGKLILETNVKTANLINQLAQMYPVFSTWEIKMSKARTAKVKGKTETAKQGKKEKTMAKKKAKKKVVKKKAAKKKVAKKKPAKKKAAKKKVAKKKPAKKKAAKKKVAKKKPAKKKAAKKKVAKKKPAKKKAAKKKARK</sequence>
<evidence type="ECO:0000256" key="1">
    <source>
        <dbReference type="SAM" id="MobiDB-lite"/>
    </source>
</evidence>
<reference evidence="2" key="1">
    <citation type="submission" date="2018-06" db="EMBL/GenBank/DDBJ databases">
        <authorList>
            <person name="Zhirakovskaya E."/>
        </authorList>
    </citation>
    <scope>NUCLEOTIDE SEQUENCE</scope>
</reference>
<protein>
    <submittedName>
        <fullName evidence="2">Uncharacterized protein</fullName>
    </submittedName>
</protein>
<feature type="region of interest" description="Disordered" evidence="1">
    <location>
        <begin position="99"/>
        <end position="200"/>
    </location>
</feature>
<dbReference type="AlphaFoldDB" id="A0A3B1CHF7"/>
<evidence type="ECO:0000313" key="2">
    <source>
        <dbReference type="EMBL" id="VAX22090.1"/>
    </source>
</evidence>
<proteinExistence type="predicted"/>
<feature type="compositionally biased region" description="Basic residues" evidence="1">
    <location>
        <begin position="120"/>
        <end position="200"/>
    </location>
</feature>
<dbReference type="EMBL" id="UOGE01000072">
    <property type="protein sequence ID" value="VAX22090.1"/>
    <property type="molecule type" value="Genomic_DNA"/>
</dbReference>
<name>A0A3B1CHF7_9ZZZZ</name>
<organism evidence="2">
    <name type="scientific">hydrothermal vent metagenome</name>
    <dbReference type="NCBI Taxonomy" id="652676"/>
    <lineage>
        <taxon>unclassified sequences</taxon>
        <taxon>metagenomes</taxon>
        <taxon>ecological metagenomes</taxon>
    </lineage>
</organism>
<gene>
    <name evidence="2" type="ORF">MNBD_NITROSPINAE02-695</name>
</gene>